<feature type="transmembrane region" description="Helical" evidence="2">
    <location>
        <begin position="398"/>
        <end position="424"/>
    </location>
</feature>
<dbReference type="PANTHER" id="PTHR36840:SF1">
    <property type="entry name" value="BLL5714 PROTEIN"/>
    <property type="match status" value="1"/>
</dbReference>
<evidence type="ECO:0000313" key="4">
    <source>
        <dbReference type="Proteomes" id="UP001500751"/>
    </source>
</evidence>
<feature type="transmembrane region" description="Helical" evidence="2">
    <location>
        <begin position="77"/>
        <end position="100"/>
    </location>
</feature>
<name>A0ABN2UKW7_9ACTN</name>
<accession>A0ABN2UKW7</accession>
<feature type="transmembrane region" description="Helical" evidence="2">
    <location>
        <begin position="775"/>
        <end position="798"/>
    </location>
</feature>
<dbReference type="Proteomes" id="UP001500751">
    <property type="component" value="Unassembled WGS sequence"/>
</dbReference>
<evidence type="ECO:0000313" key="3">
    <source>
        <dbReference type="EMBL" id="GAA2038361.1"/>
    </source>
</evidence>
<feature type="transmembrane region" description="Helical" evidence="2">
    <location>
        <begin position="166"/>
        <end position="189"/>
    </location>
</feature>
<dbReference type="RefSeq" id="WP_344667591.1">
    <property type="nucleotide sequence ID" value="NZ_BAAAQN010000026.1"/>
</dbReference>
<feature type="transmembrane region" description="Helical" evidence="2">
    <location>
        <begin position="196"/>
        <end position="217"/>
    </location>
</feature>
<dbReference type="PANTHER" id="PTHR36840">
    <property type="entry name" value="BLL5714 PROTEIN"/>
    <property type="match status" value="1"/>
</dbReference>
<dbReference type="EMBL" id="BAAAQN010000026">
    <property type="protein sequence ID" value="GAA2038361.1"/>
    <property type="molecule type" value="Genomic_DNA"/>
</dbReference>
<organism evidence="3 4">
    <name type="scientific">Catenulispora yoronensis</name>
    <dbReference type="NCBI Taxonomy" id="450799"/>
    <lineage>
        <taxon>Bacteria</taxon>
        <taxon>Bacillati</taxon>
        <taxon>Actinomycetota</taxon>
        <taxon>Actinomycetes</taxon>
        <taxon>Catenulisporales</taxon>
        <taxon>Catenulisporaceae</taxon>
        <taxon>Catenulispora</taxon>
    </lineage>
</organism>
<feature type="transmembrane region" description="Helical" evidence="2">
    <location>
        <begin position="358"/>
        <end position="378"/>
    </location>
</feature>
<dbReference type="InterPro" id="IPR010640">
    <property type="entry name" value="Low_temperature_requirement_A"/>
</dbReference>
<evidence type="ECO:0008006" key="5">
    <source>
        <dbReference type="Google" id="ProtNLM"/>
    </source>
</evidence>
<sequence>MQTQDLPFAGSATETDPSPPHGQGEERSGRRWPLARRAPEDKCDPAELLVDITFVLALAQAGTLLREHSGATGVFQTFAAMAVIGCLWQYGVVALSMRVVAPVVKLLSVAQTGLFLGVAIVVPEAFSDHGHGIMRGSVLFAVMMTFAVLCGCGTWLTAAFGDREQVGNMSICIVANLLLAVGIWCALLVPMGWRPFVFLLSWAMFVFVGFFSTFPTYDRFRIGLHPGWMPFGIRAFGERYASAYTVVCCLSLELLEQIGQAVRISTPMLALVGTVLLVSCVMHRLYDSLIEPAWRALDGRNSTVSIARKQLLNLSYQVGHVVMFGGLVVAAGAQRAMFTTLSALPHTGLLGPAVSTSALLQMYLGVAVCLLAMAWFSWSASWKLEWTRVVAPFATAGMIPLLIGRPIQVAVIGLVTLCTLILWAETRMLRNGKSTKTTKTTKIAKTAKPAKALIPRQRGPRTLIRLTTAHHEVSGFELLFDVMVAFAFSQTDVLVMSEDSWAGAARGVLVLAMIWGCWMSYVWAANIADADTGALRGLHIVALIGMILMGMTLPRAFGTASFTSRVAVFLAAYLVIRACSAVALWLILGAKAGNRPWAVFASATGTAVLLALSTIEAPSMRPMLWIAGLACESLAAIIIARSRGVSAPGHLAARYGFIVIIGLDMSLGGMGRQMSGETIGTAQLLLVGLAMVACTIMWWLYFDALDRYGEHHLRQRTARNTAAPPRRRFDAVVHLHYNVLHLVALAGMISFAYGLRTIAGSLGRPGIGTWGPKMTVLWAVALCAGLALYAIAVAGMWALLHRKSFIPAMLAAIGLMVAAPFVAGLPSLPALAALTAAASILLLLEVLPAASGRRRRDVHGFLGSVQTAE</sequence>
<reference evidence="3 4" key="1">
    <citation type="journal article" date="2019" name="Int. J. Syst. Evol. Microbiol.">
        <title>The Global Catalogue of Microorganisms (GCM) 10K type strain sequencing project: providing services to taxonomists for standard genome sequencing and annotation.</title>
        <authorList>
            <consortium name="The Broad Institute Genomics Platform"/>
            <consortium name="The Broad Institute Genome Sequencing Center for Infectious Disease"/>
            <person name="Wu L."/>
            <person name="Ma J."/>
        </authorList>
    </citation>
    <scope>NUCLEOTIDE SEQUENCE [LARGE SCALE GENOMIC DNA]</scope>
    <source>
        <strain evidence="3 4">JCM 16014</strain>
    </source>
</reference>
<feature type="region of interest" description="Disordered" evidence="1">
    <location>
        <begin position="1"/>
        <end position="38"/>
    </location>
</feature>
<keyword evidence="2" id="KW-0812">Transmembrane</keyword>
<feature type="transmembrane region" description="Helical" evidence="2">
    <location>
        <begin position="535"/>
        <end position="554"/>
    </location>
</feature>
<feature type="transmembrane region" description="Helical" evidence="2">
    <location>
        <begin position="682"/>
        <end position="702"/>
    </location>
</feature>
<feature type="transmembrane region" description="Helical" evidence="2">
    <location>
        <begin position="597"/>
        <end position="617"/>
    </location>
</feature>
<evidence type="ECO:0000256" key="1">
    <source>
        <dbReference type="SAM" id="MobiDB-lite"/>
    </source>
</evidence>
<keyword evidence="2" id="KW-1133">Transmembrane helix</keyword>
<comment type="caution">
    <text evidence="3">The sequence shown here is derived from an EMBL/GenBank/DDBJ whole genome shotgun (WGS) entry which is preliminary data.</text>
</comment>
<feature type="transmembrane region" description="Helical" evidence="2">
    <location>
        <begin position="652"/>
        <end position="670"/>
    </location>
</feature>
<feature type="transmembrane region" description="Helical" evidence="2">
    <location>
        <begin position="106"/>
        <end position="126"/>
    </location>
</feature>
<keyword evidence="4" id="KW-1185">Reference proteome</keyword>
<gene>
    <name evidence="3" type="ORF">GCM10009839_44860</name>
</gene>
<dbReference type="Pfam" id="PF06772">
    <property type="entry name" value="LtrA"/>
    <property type="match status" value="2"/>
</dbReference>
<feature type="transmembrane region" description="Helical" evidence="2">
    <location>
        <begin position="805"/>
        <end position="822"/>
    </location>
</feature>
<feature type="transmembrane region" description="Helical" evidence="2">
    <location>
        <begin position="566"/>
        <end position="588"/>
    </location>
</feature>
<feature type="transmembrane region" description="Helical" evidence="2">
    <location>
        <begin position="735"/>
        <end position="755"/>
    </location>
</feature>
<feature type="transmembrane region" description="Helical" evidence="2">
    <location>
        <begin position="318"/>
        <end position="338"/>
    </location>
</feature>
<feature type="transmembrane region" description="Helical" evidence="2">
    <location>
        <begin position="503"/>
        <end position="523"/>
    </location>
</feature>
<proteinExistence type="predicted"/>
<feature type="transmembrane region" description="Helical" evidence="2">
    <location>
        <begin position="138"/>
        <end position="160"/>
    </location>
</feature>
<protein>
    <recommendedName>
        <fullName evidence="5">Low temperature requirement protein LtrA</fullName>
    </recommendedName>
</protein>
<evidence type="ECO:0000256" key="2">
    <source>
        <dbReference type="SAM" id="Phobius"/>
    </source>
</evidence>
<feature type="transmembrane region" description="Helical" evidence="2">
    <location>
        <begin position="828"/>
        <end position="847"/>
    </location>
</feature>
<keyword evidence="2" id="KW-0472">Membrane</keyword>
<feature type="transmembrane region" description="Helical" evidence="2">
    <location>
        <begin position="623"/>
        <end position="640"/>
    </location>
</feature>